<evidence type="ECO:0000256" key="1">
    <source>
        <dbReference type="SAM" id="SignalP"/>
    </source>
</evidence>
<gene>
    <name evidence="2" type="ORF">JO391_04985</name>
</gene>
<sequence length="100" mass="10812">MKTRILAALLLTPMLALPALAMDPDPTTFTCSQWWDSNESVQIAFLRNAKAWATDAANAPNTAKLQAAILSLSDTDARNAINRACDGQDVNQVVIDLVNK</sequence>
<keyword evidence="1" id="KW-0732">Signal</keyword>
<dbReference type="EMBL" id="CP069370">
    <property type="protein sequence ID" value="QYZ70871.1"/>
    <property type="molecule type" value="Genomic_DNA"/>
</dbReference>
<accession>A0A8G1EE42</accession>
<evidence type="ECO:0000313" key="3">
    <source>
        <dbReference type="Proteomes" id="UP000826300"/>
    </source>
</evidence>
<feature type="signal peptide" evidence="1">
    <location>
        <begin position="1"/>
        <end position="21"/>
    </location>
</feature>
<keyword evidence="3" id="KW-1185">Reference proteome</keyword>
<evidence type="ECO:0000313" key="2">
    <source>
        <dbReference type="EMBL" id="QYZ70871.1"/>
    </source>
</evidence>
<dbReference type="KEGG" id="nsm:JO391_04985"/>
<dbReference type="AlphaFoldDB" id="A0A8G1EE42"/>
<name>A0A8G1EE42_9RHOB</name>
<feature type="chain" id="PRO_5034338697" evidence="1">
    <location>
        <begin position="22"/>
        <end position="100"/>
    </location>
</feature>
<protein>
    <submittedName>
        <fullName evidence="2">Uncharacterized protein</fullName>
    </submittedName>
</protein>
<proteinExistence type="predicted"/>
<dbReference type="RefSeq" id="WP_220663088.1">
    <property type="nucleotide sequence ID" value="NZ_CP069370.1"/>
</dbReference>
<organism evidence="2 3">
    <name type="scientific">Neotabrizicola shimadae</name>
    <dbReference type="NCBI Taxonomy" id="2807096"/>
    <lineage>
        <taxon>Bacteria</taxon>
        <taxon>Pseudomonadati</taxon>
        <taxon>Pseudomonadota</taxon>
        <taxon>Alphaproteobacteria</taxon>
        <taxon>Rhodobacterales</taxon>
        <taxon>Paracoccaceae</taxon>
        <taxon>Neotabrizicola</taxon>
    </lineage>
</organism>
<dbReference type="Proteomes" id="UP000826300">
    <property type="component" value="Chromosome"/>
</dbReference>
<reference evidence="2" key="1">
    <citation type="submission" date="2021-02" db="EMBL/GenBank/DDBJ databases">
        <title>Rhodobacter shimadae sp. nov., an aerobic anoxygenic phototrophic bacterium isolated from a hot spring.</title>
        <authorList>
            <person name="Muramatsu S."/>
            <person name="Haruta S."/>
            <person name="Hirose S."/>
            <person name="Hanada S."/>
        </authorList>
    </citation>
    <scope>NUCLEOTIDE SEQUENCE</scope>
    <source>
        <strain evidence="2">N10</strain>
    </source>
</reference>